<sequence>MTLSRISEPLYDGREGPPRPVISTAAPEPLRSVLKGGDELYSIGRAAIEHQFAVWEKIKQEDAKPKEYLGKLFDVDFNKLVLQGVLGQHPQEDAAAIESAVGESKAKAAFTWIRIPYAVRRAAMSSFDEKTAEDSDDDGKQRSRRKRVKNELQDELVDDIDEWILRNEIHLRSLSKKGSVTASNWTYGLVTIAQFNVNVVFPATKSAGLSTSDGQVTAFEVPRPSLDTLPGYHFLHEKRAAAIYVQPSLSAFQERWNAMTGNILSGLDWSNVFIAGGLVLGVFLSPTIPAGTADAGGSKPDDYISSDIDLYIYGLGPIDANAKIAHIADTYKANLPKDAPFLVVRNSQTVTLYSEYPKRRVQIVLKLVGTPREVLLNFDLDICAIGYDGKDVWMLPRCARALETGFNVFTMDLINGHYLGDRKATRDQRVFKYANKGYGIRILPSYVSTLSTYTKNTHLEKIARGEELLEPPLAPDMLHAESRDWTQKVIQQYLKAGHGAEGVYAPFHWPSRRYPKIPSEIPVFSHAMLESYYQITSEPLIRSCLTSFSLLLRHVALWEEEVKGKIIIFQDLFASDTYGEGSRVEVAYDDTPMYKWDENFNLKDFKSAIDEFNAKESKNASHNGSYHLDIPTSKVPAARVTYATSVDKVFSAENDVVIPLIMTPNFMEFANDLIVKSLQEALKETNVEAPIKLYNNKAAGDGDEETLVIWRLDRILNWQMFDRRIDEVREVLWAFHRANERLIAEMERRVEYLKTNISRRAIRTSVDEEMEAFVRWVGKQPWHLSTKLNAMYEINEDFDGLSLGGSDEDGEEEEKDEDEGGGDDDDEDE</sequence>
<evidence type="ECO:0000313" key="3">
    <source>
        <dbReference type="Proteomes" id="UP000027195"/>
    </source>
</evidence>
<feature type="region of interest" description="Disordered" evidence="1">
    <location>
        <begin position="128"/>
        <end position="148"/>
    </location>
</feature>
<dbReference type="PANTHER" id="PTHR43558">
    <property type="entry name" value="REDUCTASE, PUTATIVE (AFU_ORTHOLOGUE AFUA_3G10540)-RELATED"/>
    <property type="match status" value="1"/>
</dbReference>
<organism evidence="2 3">
    <name type="scientific">Botryobasidium botryosum (strain FD-172 SS1)</name>
    <dbReference type="NCBI Taxonomy" id="930990"/>
    <lineage>
        <taxon>Eukaryota</taxon>
        <taxon>Fungi</taxon>
        <taxon>Dikarya</taxon>
        <taxon>Basidiomycota</taxon>
        <taxon>Agaricomycotina</taxon>
        <taxon>Agaricomycetes</taxon>
        <taxon>Cantharellales</taxon>
        <taxon>Botryobasidiaceae</taxon>
        <taxon>Botryobasidium</taxon>
    </lineage>
</organism>
<dbReference type="PANTHER" id="PTHR43558:SF6">
    <property type="entry name" value="REDUCTASE, PUTATIVE (AFU_ORTHOLOGUE AFUA_3G10540)-RELATED"/>
    <property type="match status" value="1"/>
</dbReference>
<feature type="region of interest" description="Disordered" evidence="1">
    <location>
        <begin position="1"/>
        <end position="24"/>
    </location>
</feature>
<dbReference type="STRING" id="930990.A0A067MUE7"/>
<dbReference type="EMBL" id="KL198033">
    <property type="protein sequence ID" value="KDQ15211.1"/>
    <property type="molecule type" value="Genomic_DNA"/>
</dbReference>
<feature type="compositionally biased region" description="Basic and acidic residues" evidence="1">
    <location>
        <begin position="128"/>
        <end position="141"/>
    </location>
</feature>
<gene>
    <name evidence="2" type="ORF">BOTBODRAFT_174059</name>
</gene>
<proteinExistence type="predicted"/>
<evidence type="ECO:0000313" key="2">
    <source>
        <dbReference type="EMBL" id="KDQ15211.1"/>
    </source>
</evidence>
<dbReference type="AlphaFoldDB" id="A0A067MUE7"/>
<protein>
    <submittedName>
        <fullName evidence="2">Uncharacterized protein</fullName>
    </submittedName>
</protein>
<keyword evidence="3" id="KW-1185">Reference proteome</keyword>
<dbReference type="Proteomes" id="UP000027195">
    <property type="component" value="Unassembled WGS sequence"/>
</dbReference>
<evidence type="ECO:0000256" key="1">
    <source>
        <dbReference type="SAM" id="MobiDB-lite"/>
    </source>
</evidence>
<name>A0A067MUE7_BOTB1</name>
<feature type="compositionally biased region" description="Acidic residues" evidence="1">
    <location>
        <begin position="806"/>
        <end position="829"/>
    </location>
</feature>
<feature type="region of interest" description="Disordered" evidence="1">
    <location>
        <begin position="799"/>
        <end position="829"/>
    </location>
</feature>
<accession>A0A067MUE7</accession>
<dbReference type="InParanoid" id="A0A067MUE7"/>
<dbReference type="InterPro" id="IPR053354">
    <property type="entry name" value="MGDG_epimerase"/>
</dbReference>
<dbReference type="HOGENOM" id="CLU_011775_0_0_1"/>
<reference evidence="3" key="1">
    <citation type="journal article" date="2014" name="Proc. Natl. Acad. Sci. U.S.A.">
        <title>Extensive sampling of basidiomycete genomes demonstrates inadequacy of the white-rot/brown-rot paradigm for wood decay fungi.</title>
        <authorList>
            <person name="Riley R."/>
            <person name="Salamov A.A."/>
            <person name="Brown D.W."/>
            <person name="Nagy L.G."/>
            <person name="Floudas D."/>
            <person name="Held B.W."/>
            <person name="Levasseur A."/>
            <person name="Lombard V."/>
            <person name="Morin E."/>
            <person name="Otillar R."/>
            <person name="Lindquist E.A."/>
            <person name="Sun H."/>
            <person name="LaButti K.M."/>
            <person name="Schmutz J."/>
            <person name="Jabbour D."/>
            <person name="Luo H."/>
            <person name="Baker S.E."/>
            <person name="Pisabarro A.G."/>
            <person name="Walton J.D."/>
            <person name="Blanchette R.A."/>
            <person name="Henrissat B."/>
            <person name="Martin F."/>
            <person name="Cullen D."/>
            <person name="Hibbett D.S."/>
            <person name="Grigoriev I.V."/>
        </authorList>
    </citation>
    <scope>NUCLEOTIDE SEQUENCE [LARGE SCALE GENOMIC DNA]</scope>
    <source>
        <strain evidence="3">FD-172 SS1</strain>
    </source>
</reference>
<dbReference type="OrthoDB" id="539213at2759"/>